<dbReference type="Gene3D" id="2.60.40.420">
    <property type="entry name" value="Cupredoxins - blue copper proteins"/>
    <property type="match status" value="3"/>
</dbReference>
<organism evidence="12 13">
    <name type="scientific">Shimia marina</name>
    <dbReference type="NCBI Taxonomy" id="321267"/>
    <lineage>
        <taxon>Bacteria</taxon>
        <taxon>Pseudomonadati</taxon>
        <taxon>Pseudomonadota</taxon>
        <taxon>Alphaproteobacteria</taxon>
        <taxon>Rhodobacterales</taxon>
        <taxon>Roseobacteraceae</taxon>
    </lineage>
</organism>
<keyword evidence="2" id="KW-0479">Metal-binding</keyword>
<comment type="catalytic activity">
    <reaction evidence="8">
        <text>4 Cu(+) + O2 + 4 H(+) = 4 Cu(2+) + 2 H2O</text>
        <dbReference type="Rhea" id="RHEA:30083"/>
        <dbReference type="ChEBI" id="CHEBI:15377"/>
        <dbReference type="ChEBI" id="CHEBI:15378"/>
        <dbReference type="ChEBI" id="CHEBI:15379"/>
        <dbReference type="ChEBI" id="CHEBI:29036"/>
        <dbReference type="ChEBI" id="CHEBI:49552"/>
        <dbReference type="EC" id="1.16.3.4"/>
    </reaction>
    <physiologicalReaction direction="left-to-right" evidence="8">
        <dbReference type="Rhea" id="RHEA:30084"/>
    </physiologicalReaction>
</comment>
<comment type="subunit">
    <text evidence="1">Monomer.</text>
</comment>
<dbReference type="InterPro" id="IPR002355">
    <property type="entry name" value="Cu_oxidase_Cu_BS"/>
</dbReference>
<feature type="domain" description="Plastocyanin-like" evidence="11">
    <location>
        <begin position="67"/>
        <end position="171"/>
    </location>
</feature>
<evidence type="ECO:0000256" key="4">
    <source>
        <dbReference type="ARBA" id="ARBA00038978"/>
    </source>
</evidence>
<evidence type="ECO:0000256" key="8">
    <source>
        <dbReference type="ARBA" id="ARBA00048092"/>
    </source>
</evidence>
<dbReference type="PANTHER" id="PTHR48267:SF1">
    <property type="entry name" value="BILIRUBIN OXIDASE"/>
    <property type="match status" value="1"/>
</dbReference>
<dbReference type="InterPro" id="IPR001117">
    <property type="entry name" value="Cu-oxidase_2nd"/>
</dbReference>
<evidence type="ECO:0000256" key="3">
    <source>
        <dbReference type="ARBA" id="ARBA00023002"/>
    </source>
</evidence>
<dbReference type="InterPro" id="IPR008972">
    <property type="entry name" value="Cupredoxin"/>
</dbReference>
<proteinExistence type="predicted"/>
<dbReference type="GO" id="GO:0005507">
    <property type="term" value="F:copper ion binding"/>
    <property type="evidence" value="ECO:0007669"/>
    <property type="project" value="InterPro"/>
</dbReference>
<dbReference type="InterPro" id="IPR011706">
    <property type="entry name" value="Cu-oxidase_C"/>
</dbReference>
<dbReference type="PANTHER" id="PTHR48267">
    <property type="entry name" value="CUPREDOXIN SUPERFAMILY PROTEIN"/>
    <property type="match status" value="1"/>
</dbReference>
<dbReference type="GO" id="GO:0016491">
    <property type="term" value="F:oxidoreductase activity"/>
    <property type="evidence" value="ECO:0007669"/>
    <property type="project" value="UniProtKB-KW"/>
</dbReference>
<dbReference type="InterPro" id="IPR011707">
    <property type="entry name" value="Cu-oxidase-like_N"/>
</dbReference>
<dbReference type="AlphaFoldDB" id="A0A0P1FC81"/>
<evidence type="ECO:0000259" key="10">
    <source>
        <dbReference type="Pfam" id="PF07731"/>
    </source>
</evidence>
<name>A0A0P1FC81_9RHOB</name>
<accession>A0A0P1FC81</accession>
<evidence type="ECO:0000256" key="6">
    <source>
        <dbReference type="ARBA" id="ARBA00042896"/>
    </source>
</evidence>
<evidence type="ECO:0000256" key="1">
    <source>
        <dbReference type="ARBA" id="ARBA00011245"/>
    </source>
</evidence>
<evidence type="ECO:0000256" key="7">
    <source>
        <dbReference type="ARBA" id="ARBA00043090"/>
    </source>
</evidence>
<feature type="domain" description="Plastocyanin-like" evidence="9">
    <location>
        <begin position="215"/>
        <end position="298"/>
    </location>
</feature>
<evidence type="ECO:0000259" key="9">
    <source>
        <dbReference type="Pfam" id="PF00394"/>
    </source>
</evidence>
<keyword evidence="3" id="KW-0560">Oxidoreductase</keyword>
<evidence type="ECO:0000313" key="13">
    <source>
        <dbReference type="Proteomes" id="UP000054823"/>
    </source>
</evidence>
<dbReference type="InterPro" id="IPR006311">
    <property type="entry name" value="TAT_signal"/>
</dbReference>
<evidence type="ECO:0000256" key="2">
    <source>
        <dbReference type="ARBA" id="ARBA00022723"/>
    </source>
</evidence>
<dbReference type="OrthoDB" id="9757546at2"/>
<dbReference type="STRING" id="321267.SHM7688_02731"/>
<dbReference type="InterPro" id="IPR045087">
    <property type="entry name" value="Cu-oxidase_fam"/>
</dbReference>
<dbReference type="Pfam" id="PF00394">
    <property type="entry name" value="Cu-oxidase"/>
    <property type="match status" value="1"/>
</dbReference>
<evidence type="ECO:0000259" key="11">
    <source>
        <dbReference type="Pfam" id="PF07732"/>
    </source>
</evidence>
<reference evidence="12 13" key="1">
    <citation type="submission" date="2015-09" db="EMBL/GenBank/DDBJ databases">
        <authorList>
            <consortium name="Swine Surveillance"/>
        </authorList>
    </citation>
    <scope>NUCLEOTIDE SEQUENCE [LARGE SCALE GENOMIC DNA]</scope>
    <source>
        <strain evidence="12 13">CECT 7688</strain>
    </source>
</reference>
<dbReference type="SUPFAM" id="SSF49503">
    <property type="entry name" value="Cupredoxins"/>
    <property type="match status" value="3"/>
</dbReference>
<protein>
    <recommendedName>
        <fullName evidence="5">Multicopper oxidase CueO</fullName>
        <ecNumber evidence="4">1.16.3.4</ecNumber>
    </recommendedName>
    <alternativeName>
        <fullName evidence="6">Copper efflux oxidase</fullName>
    </alternativeName>
    <alternativeName>
        <fullName evidence="7">Cuprous oxidase</fullName>
    </alternativeName>
</protein>
<dbReference type="Pfam" id="PF07732">
    <property type="entry name" value="Cu-oxidase_3"/>
    <property type="match status" value="1"/>
</dbReference>
<dbReference type="PROSITE" id="PS00080">
    <property type="entry name" value="MULTICOPPER_OXIDASE2"/>
    <property type="match status" value="1"/>
</dbReference>
<gene>
    <name evidence="12" type="primary">cueO</name>
    <name evidence="12" type="ORF">SHM7688_02731</name>
</gene>
<dbReference type="EC" id="1.16.3.4" evidence="4"/>
<sequence>MNRRSFLKSAGASVLFAGGRLAGARAALAQTAPGPLPLISMTDLTGGITERIPLHLKVGRHDFGNGVLSDTFGINQEYLGPVLRVKQGQTLPFDVQNSIADTSTLHWHGLHIPGDVDGGPHQEIEQDGLWSPDVPIVQHASMNWFHSHMHGKTARQTYTGLAGVLLVEDDASLSADLPKTYGVDDFTLVLQDKMFGGDGKMSYELSGEVFEDGFEADTLVINGAIAPVAQEVPTGLIRLRILNACNARFLTLSMATGPVTVIASDGGFLSAPVETAEILMSPGERYEILVDMGQAERNALNVAYDEGGLGFLANLFGGSQTLTALILQRSSQKGFTGSMPKQLANLAPPRPYDATVTRSFELQMDVGADLAALALAWDNFCGNAGAMAINGLPMQMERIDEEVRKGDTEIWRISVDDQLHPFHIHGCSFRILTQNGAPAPAYAQGWKDMVHVEEGWSEVLVQFDHTAPADAPYMYHCHILEHEDCGMMGQFTVS</sequence>
<dbReference type="Pfam" id="PF07731">
    <property type="entry name" value="Cu-oxidase_2"/>
    <property type="match status" value="1"/>
</dbReference>
<dbReference type="RefSeq" id="WP_083499062.1">
    <property type="nucleotide sequence ID" value="NZ_CYPW01000027.1"/>
</dbReference>
<feature type="domain" description="Plastocyanin-like" evidence="10">
    <location>
        <begin position="386"/>
        <end position="493"/>
    </location>
</feature>
<dbReference type="CDD" id="cd13890">
    <property type="entry name" value="CuRO_3_CueO_FtsP"/>
    <property type="match status" value="1"/>
</dbReference>
<evidence type="ECO:0000256" key="5">
    <source>
        <dbReference type="ARBA" id="ARBA00041027"/>
    </source>
</evidence>
<dbReference type="PROSITE" id="PS51318">
    <property type="entry name" value="TAT"/>
    <property type="match status" value="1"/>
</dbReference>
<keyword evidence="13" id="KW-1185">Reference proteome</keyword>
<evidence type="ECO:0000313" key="12">
    <source>
        <dbReference type="EMBL" id="CUH53278.1"/>
    </source>
</evidence>
<dbReference type="EMBL" id="CYPW01000027">
    <property type="protein sequence ID" value="CUH53278.1"/>
    <property type="molecule type" value="Genomic_DNA"/>
</dbReference>
<dbReference type="Proteomes" id="UP000054823">
    <property type="component" value="Unassembled WGS sequence"/>
</dbReference>